<comment type="subunit">
    <text evidence="7">Component of the cytochrome c oxidase (complex IV, CIV), a multisubunit enzyme composed of a catalytic core of 3 subunits and several supernumerary subunits. The complex exists as a monomer or a dimer and forms supercomplexes (SCs) in the inner mitochondrial membrane with ubiquinol-cytochrome c oxidoreductase (cytochrome b-c1 complex, complex III, CIII).</text>
</comment>
<comment type="caution">
    <text evidence="8">The sequence shown here is derived from an EMBL/GenBank/DDBJ whole genome shotgun (WGS) entry which is preliminary data.</text>
</comment>
<dbReference type="InterPro" id="IPR036636">
    <property type="entry name" value="COX7C/Cox8_sf"/>
</dbReference>
<dbReference type="Gene3D" id="4.10.49.10">
    <property type="entry name" value="Cytochrome c oxidase subunit VIIc"/>
    <property type="match status" value="1"/>
</dbReference>
<dbReference type="Proteomes" id="UP001215280">
    <property type="component" value="Unassembled WGS sequence"/>
</dbReference>
<evidence type="ECO:0000256" key="3">
    <source>
        <dbReference type="ARBA" id="ARBA00010514"/>
    </source>
</evidence>
<keyword evidence="7" id="KW-1133">Transmembrane helix</keyword>
<keyword evidence="7" id="KW-0809">Transit peptide</keyword>
<evidence type="ECO:0000256" key="1">
    <source>
        <dbReference type="ARBA" id="ARBA00004434"/>
    </source>
</evidence>
<evidence type="ECO:0000256" key="4">
    <source>
        <dbReference type="ARBA" id="ARBA00022792"/>
    </source>
</evidence>
<sequence>MLSRLARPQTLRQLHTTARLRSGHGHDYNHLPFQAPFQGARTVPFGVKMSLYLIFGFSIPFVAVEIQHMKRGA</sequence>
<keyword evidence="4 7" id="KW-0999">Mitochondrion inner membrane</keyword>
<dbReference type="EMBL" id="JARJLG010000107">
    <property type="protein sequence ID" value="KAJ7744530.1"/>
    <property type="molecule type" value="Genomic_DNA"/>
</dbReference>
<keyword evidence="9" id="KW-1185">Reference proteome</keyword>
<dbReference type="InterPro" id="IPR004202">
    <property type="entry name" value="COX7C/Cox8"/>
</dbReference>
<comment type="function">
    <text evidence="7">Component of the cytochrome c oxidase, the last enzyme in the mitochondrial electron transport chain which drives oxidative phosphorylation. The respiratory chain contains 3 multisubunit complexes succinate dehydrogenase (complex II, CII), ubiquinol-cytochrome c oxidoreductase (cytochrome b-c1 complex, complex III, CIII) and cytochrome c oxidase (complex IV, CIV), that cooperate to transfer electrons derived from NADH and succinate to molecular oxygen, creating an electrochemical gradient over the inner membrane that drives transmembrane transport and the ATP synthase. Cytochrome c oxidase is the component of the respiratory chain that catalyzes the reduction of oxygen to water. Electrons originating from reduced cytochrome c in the intermembrane space (IMS) are transferred via the dinuclear copper A center (CU(A)) of subunit 2 and heme A of subunit 1 to the active site in subunit 1, a binuclear center (BNC) formed by heme A3 and copper B (CU(B)). The BNC reduces molecular oxygen to 2 water molecules using 4 electrons from cytochrome c in the IMS and 4 protons from the mitochondrial matrix.</text>
</comment>
<name>A0AAD7N3Z4_9AGAR</name>
<dbReference type="AlphaFoldDB" id="A0AAD7N3Z4"/>
<dbReference type="GO" id="GO:0006123">
    <property type="term" value="P:mitochondrial electron transport, cytochrome c to oxygen"/>
    <property type="evidence" value="ECO:0007669"/>
    <property type="project" value="UniProtKB-UniRule"/>
</dbReference>
<dbReference type="GO" id="GO:0045277">
    <property type="term" value="C:respiratory chain complex IV"/>
    <property type="evidence" value="ECO:0007669"/>
    <property type="project" value="UniProtKB-UniRule"/>
</dbReference>
<keyword evidence="5 7" id="KW-0496">Mitochondrion</keyword>
<evidence type="ECO:0000256" key="5">
    <source>
        <dbReference type="ARBA" id="ARBA00023128"/>
    </source>
</evidence>
<keyword evidence="6 7" id="KW-0472">Membrane</keyword>
<proteinExistence type="inferred from homology"/>
<keyword evidence="7" id="KW-0812">Transmembrane</keyword>
<comment type="subcellular location">
    <subcellularLocation>
        <location evidence="1 7">Mitochondrion inner membrane</location>
        <topology evidence="1 7">Single-pass membrane protein</topology>
    </subcellularLocation>
</comment>
<comment type="pathway">
    <text evidence="2 7">Energy metabolism; oxidative phosphorylation.</text>
</comment>
<evidence type="ECO:0000256" key="7">
    <source>
        <dbReference type="RuleBase" id="RU368123"/>
    </source>
</evidence>
<dbReference type="GO" id="GO:0005743">
    <property type="term" value="C:mitochondrial inner membrane"/>
    <property type="evidence" value="ECO:0007669"/>
    <property type="project" value="UniProtKB-SubCell"/>
</dbReference>
<evidence type="ECO:0000256" key="6">
    <source>
        <dbReference type="ARBA" id="ARBA00023136"/>
    </source>
</evidence>
<evidence type="ECO:0000313" key="8">
    <source>
        <dbReference type="EMBL" id="KAJ7744530.1"/>
    </source>
</evidence>
<organism evidence="8 9">
    <name type="scientific">Mycena maculata</name>
    <dbReference type="NCBI Taxonomy" id="230809"/>
    <lineage>
        <taxon>Eukaryota</taxon>
        <taxon>Fungi</taxon>
        <taxon>Dikarya</taxon>
        <taxon>Basidiomycota</taxon>
        <taxon>Agaricomycotina</taxon>
        <taxon>Agaricomycetes</taxon>
        <taxon>Agaricomycetidae</taxon>
        <taxon>Agaricales</taxon>
        <taxon>Marasmiineae</taxon>
        <taxon>Mycenaceae</taxon>
        <taxon>Mycena</taxon>
    </lineage>
</organism>
<protein>
    <recommendedName>
        <fullName evidence="7">Cytochrome c oxidase subunit 8, mitochondrial</fullName>
    </recommendedName>
    <alternativeName>
        <fullName evidence="7">Cytochrome c oxidase polypeptide VIII</fullName>
    </alternativeName>
</protein>
<comment type="similarity">
    <text evidence="3 7">Belongs to the cytochrome c oxidase VIIc family.</text>
</comment>
<dbReference type="Pfam" id="PF02935">
    <property type="entry name" value="COX7C"/>
    <property type="match status" value="1"/>
</dbReference>
<feature type="transmembrane region" description="Helical" evidence="7">
    <location>
        <begin position="49"/>
        <end position="66"/>
    </location>
</feature>
<reference evidence="8" key="1">
    <citation type="submission" date="2023-03" db="EMBL/GenBank/DDBJ databases">
        <title>Massive genome expansion in bonnet fungi (Mycena s.s.) driven by repeated elements and novel gene families across ecological guilds.</title>
        <authorList>
            <consortium name="Lawrence Berkeley National Laboratory"/>
            <person name="Harder C.B."/>
            <person name="Miyauchi S."/>
            <person name="Viragh M."/>
            <person name="Kuo A."/>
            <person name="Thoen E."/>
            <person name="Andreopoulos B."/>
            <person name="Lu D."/>
            <person name="Skrede I."/>
            <person name="Drula E."/>
            <person name="Henrissat B."/>
            <person name="Morin E."/>
            <person name="Kohler A."/>
            <person name="Barry K."/>
            <person name="LaButti K."/>
            <person name="Morin E."/>
            <person name="Salamov A."/>
            <person name="Lipzen A."/>
            <person name="Mereny Z."/>
            <person name="Hegedus B."/>
            <person name="Baldrian P."/>
            <person name="Stursova M."/>
            <person name="Weitz H."/>
            <person name="Taylor A."/>
            <person name="Grigoriev I.V."/>
            <person name="Nagy L.G."/>
            <person name="Martin F."/>
            <person name="Kauserud H."/>
        </authorList>
    </citation>
    <scope>NUCLEOTIDE SEQUENCE</scope>
    <source>
        <strain evidence="8">CBHHK188m</strain>
    </source>
</reference>
<evidence type="ECO:0000313" key="9">
    <source>
        <dbReference type="Proteomes" id="UP001215280"/>
    </source>
</evidence>
<evidence type="ECO:0000256" key="2">
    <source>
        <dbReference type="ARBA" id="ARBA00004673"/>
    </source>
</evidence>
<accession>A0AAD7N3Z4</accession>
<gene>
    <name evidence="8" type="ORF">DFH07DRAFT_963744</name>
</gene>